<organism evidence="8 10">
    <name type="scientific">Cercospora beticola</name>
    <name type="common">Sugarbeet leaf spot fungus</name>
    <dbReference type="NCBI Taxonomy" id="122368"/>
    <lineage>
        <taxon>Eukaryota</taxon>
        <taxon>Fungi</taxon>
        <taxon>Dikarya</taxon>
        <taxon>Ascomycota</taxon>
        <taxon>Pezizomycotina</taxon>
        <taxon>Dothideomycetes</taxon>
        <taxon>Dothideomycetidae</taxon>
        <taxon>Mycosphaerellales</taxon>
        <taxon>Mycosphaerellaceae</taxon>
        <taxon>Cercospora</taxon>
    </lineage>
</organism>
<dbReference type="OrthoDB" id="1932925at2759"/>
<keyword evidence="2" id="KW-0805">Transcription regulation</keyword>
<feature type="compositionally biased region" description="Polar residues" evidence="6">
    <location>
        <begin position="110"/>
        <end position="120"/>
    </location>
</feature>
<evidence type="ECO:0000256" key="5">
    <source>
        <dbReference type="ARBA" id="ARBA00023242"/>
    </source>
</evidence>
<evidence type="ECO:0000313" key="9">
    <source>
        <dbReference type="EMBL" id="WPB01139.1"/>
    </source>
</evidence>
<protein>
    <recommendedName>
        <fullName evidence="7">Zn(2)-C6 fungal-type domain-containing protein</fullName>
    </recommendedName>
</protein>
<dbReference type="SMART" id="SM00906">
    <property type="entry name" value="Fungal_trans"/>
    <property type="match status" value="1"/>
</dbReference>
<evidence type="ECO:0000313" key="8">
    <source>
        <dbReference type="EMBL" id="PIA92710.1"/>
    </source>
</evidence>
<proteinExistence type="predicted"/>
<name>A0A2G5HJL0_CERBT</name>
<evidence type="ECO:0000256" key="2">
    <source>
        <dbReference type="ARBA" id="ARBA00023015"/>
    </source>
</evidence>
<dbReference type="CDD" id="cd12148">
    <property type="entry name" value="fungal_TF_MHR"/>
    <property type="match status" value="1"/>
</dbReference>
<dbReference type="GO" id="GO:0000981">
    <property type="term" value="F:DNA-binding transcription factor activity, RNA polymerase II-specific"/>
    <property type="evidence" value="ECO:0007669"/>
    <property type="project" value="InterPro"/>
</dbReference>
<feature type="region of interest" description="Disordered" evidence="6">
    <location>
        <begin position="95"/>
        <end position="124"/>
    </location>
</feature>
<dbReference type="PROSITE" id="PS00463">
    <property type="entry name" value="ZN2_CY6_FUNGAL_1"/>
    <property type="match status" value="1"/>
</dbReference>
<keyword evidence="3" id="KW-0238">DNA-binding</keyword>
<dbReference type="InterPro" id="IPR007219">
    <property type="entry name" value="XnlR_reg_dom"/>
</dbReference>
<evidence type="ECO:0000259" key="7">
    <source>
        <dbReference type="PROSITE" id="PS00463"/>
    </source>
</evidence>
<dbReference type="Pfam" id="PF04082">
    <property type="entry name" value="Fungal_trans"/>
    <property type="match status" value="1"/>
</dbReference>
<keyword evidence="4" id="KW-0804">Transcription</keyword>
<evidence type="ECO:0000313" key="11">
    <source>
        <dbReference type="Proteomes" id="UP001302367"/>
    </source>
</evidence>
<evidence type="ECO:0000313" key="10">
    <source>
        <dbReference type="Proteomes" id="UP000230605"/>
    </source>
</evidence>
<dbReference type="PANTHER" id="PTHR47171">
    <property type="entry name" value="FARA-RELATED"/>
    <property type="match status" value="1"/>
</dbReference>
<evidence type="ECO:0000256" key="3">
    <source>
        <dbReference type="ARBA" id="ARBA00023125"/>
    </source>
</evidence>
<accession>A0A2G5HJL0</accession>
<dbReference type="EMBL" id="CP134187">
    <property type="protein sequence ID" value="WPB01139.1"/>
    <property type="molecule type" value="Genomic_DNA"/>
</dbReference>
<reference evidence="8 10" key="1">
    <citation type="submission" date="2015-10" db="EMBL/GenBank/DDBJ databases">
        <title>The cercosporin biosynthetic gene cluster was horizontally transferred to several fungal lineages and shown to be expanded in Cercospora beticola based on microsynteny with recipient genomes.</title>
        <authorList>
            <person name="De Jonge R."/>
            <person name="Ebert M.K."/>
            <person name="Suttle J.C."/>
            <person name="Jurick Ii W.M."/>
            <person name="Secor G.A."/>
            <person name="Thomma B.P."/>
            <person name="Van De Peer Y."/>
            <person name="Bolton M.D."/>
        </authorList>
    </citation>
    <scope>NUCLEOTIDE SEQUENCE [LARGE SCALE GENOMIC DNA]</scope>
    <source>
        <strain evidence="8 10">09-40</strain>
    </source>
</reference>
<evidence type="ECO:0000256" key="1">
    <source>
        <dbReference type="ARBA" id="ARBA00022833"/>
    </source>
</evidence>
<dbReference type="PANTHER" id="PTHR47171:SF5">
    <property type="entry name" value="ZN(II)2CYS6 TRANSCRIPTION FACTOR (EUROFUNG)"/>
    <property type="match status" value="1"/>
</dbReference>
<dbReference type="InterPro" id="IPR052073">
    <property type="entry name" value="Amide_Lactam_Regulators"/>
</dbReference>
<gene>
    <name evidence="8" type="ORF">CB0940_03938</name>
    <name evidence="9" type="ORF">RHO25_005760</name>
</gene>
<keyword evidence="5" id="KW-0539">Nucleus</keyword>
<dbReference type="AlphaFoldDB" id="A0A2G5HJL0"/>
<dbReference type="GO" id="GO:0008270">
    <property type="term" value="F:zinc ion binding"/>
    <property type="evidence" value="ECO:0007669"/>
    <property type="project" value="InterPro"/>
</dbReference>
<keyword evidence="1" id="KW-0862">Zinc</keyword>
<dbReference type="Proteomes" id="UP000230605">
    <property type="component" value="Chromosome 4"/>
</dbReference>
<reference evidence="9 11" key="2">
    <citation type="submission" date="2023-09" db="EMBL/GenBank/DDBJ databases">
        <title>Complete-Gapless Cercospora beticola genome.</title>
        <authorList>
            <person name="Wyatt N.A."/>
            <person name="Spanner R.E."/>
            <person name="Bolton M.D."/>
        </authorList>
    </citation>
    <scope>NUCLEOTIDE SEQUENCE [LARGE SCALE GENOMIC DNA]</scope>
    <source>
        <strain evidence="9">Cb09-40</strain>
    </source>
</reference>
<sequence length="648" mass="72573">MGTGEHRWATYTIDQPRKRRAESVCAICHSKKTKCDLAERRRAGAEKCTYCHNTGKSCQPHLGRRAIRRQRAAEHRGEAPTPALSSIREEAITVQAQQPQEQHQQTSLQPLSRTNTLDSPTTRRTDISDAVAVSHEGDLDTGFLQPFVRTEQHDPAAGASDRGGITLSPNTQVAPHLLHVFLEPYYDSCYAFCPVLDNHAALDELQASPLLCNALATLGSNLQPPLVPCVGPARYYDRARRMFYEDEEPNISTCLRAILLFYWWAPRSTSLVHRHSSWWWTSVVIRHAQQMNLHRSKPASDNDGTVTGLQKRVWWTAFARERLTALCQSKPPIINLEDCTISAPAMEDFPLSMQGSTKALVFIHWVRLCGTIGRIAHHLARRKSQMQDTRYVANDLVDHSLEQELLNWVTSLPNSLALGVNEMFEAKYDRDIYQLYLPYLTAVIVLDLHTAESSQDTPRAGPAAVAAASCMARIFRDVLARGNTRFLMAITSWYCATAFLALLSARKQSHLTAAANTDIETIRVMCGQLQEIWGSSAVIYQGIQRMMASSEAQNPVDLDVNVQSQISAPQLSSTATGSNTDSQNDTSSWKQYFPFATAKTSEVLRIMLENGEQTTLESLEASLFSNDLVGDMFDMFFVGFEDTQWEQM</sequence>
<dbReference type="Proteomes" id="UP001302367">
    <property type="component" value="Chromosome 4"/>
</dbReference>
<feature type="compositionally biased region" description="Low complexity" evidence="6">
    <location>
        <begin position="95"/>
        <end position="109"/>
    </location>
</feature>
<dbReference type="GO" id="GO:0003677">
    <property type="term" value="F:DNA binding"/>
    <property type="evidence" value="ECO:0007669"/>
    <property type="project" value="UniProtKB-KW"/>
</dbReference>
<feature type="domain" description="Zn(2)-C6 fungal-type" evidence="7">
    <location>
        <begin position="24"/>
        <end position="58"/>
    </location>
</feature>
<dbReference type="InterPro" id="IPR001138">
    <property type="entry name" value="Zn2Cys6_DnaBD"/>
</dbReference>
<evidence type="ECO:0000256" key="6">
    <source>
        <dbReference type="SAM" id="MobiDB-lite"/>
    </source>
</evidence>
<dbReference type="EMBL" id="LKMD01000105">
    <property type="protein sequence ID" value="PIA92710.1"/>
    <property type="molecule type" value="Genomic_DNA"/>
</dbReference>
<keyword evidence="11" id="KW-1185">Reference proteome</keyword>
<evidence type="ECO:0000256" key="4">
    <source>
        <dbReference type="ARBA" id="ARBA00023163"/>
    </source>
</evidence>
<dbReference type="GO" id="GO:0006351">
    <property type="term" value="P:DNA-templated transcription"/>
    <property type="evidence" value="ECO:0007669"/>
    <property type="project" value="InterPro"/>
</dbReference>